<dbReference type="Pfam" id="PF00589">
    <property type="entry name" value="Phage_integrase"/>
    <property type="match status" value="1"/>
</dbReference>
<dbReference type="OrthoDB" id="1822491at2"/>
<evidence type="ECO:0000313" key="8">
    <source>
        <dbReference type="Proteomes" id="UP000078396"/>
    </source>
</evidence>
<evidence type="ECO:0000259" key="6">
    <source>
        <dbReference type="PROSITE" id="PS51900"/>
    </source>
</evidence>
<dbReference type="InterPro" id="IPR044068">
    <property type="entry name" value="CB"/>
</dbReference>
<evidence type="ECO:0000313" key="7">
    <source>
        <dbReference type="EMBL" id="OAN40337.1"/>
    </source>
</evidence>
<feature type="domain" description="Core-binding (CB)" evidence="6">
    <location>
        <begin position="81"/>
        <end position="176"/>
    </location>
</feature>
<dbReference type="InterPro" id="IPR011010">
    <property type="entry name" value="DNA_brk_join_enz"/>
</dbReference>
<organism evidence="7 8">
    <name type="scientific">Mycolicibacterium iranicum</name>
    <name type="common">Mycobacterium iranicum</name>
    <dbReference type="NCBI Taxonomy" id="912594"/>
    <lineage>
        <taxon>Bacteria</taxon>
        <taxon>Bacillati</taxon>
        <taxon>Actinomycetota</taxon>
        <taxon>Actinomycetes</taxon>
        <taxon>Mycobacteriales</taxon>
        <taxon>Mycobacteriaceae</taxon>
        <taxon>Mycolicibacterium</taxon>
    </lineage>
</organism>
<dbReference type="InterPro" id="IPR050090">
    <property type="entry name" value="Tyrosine_recombinase_XerCD"/>
</dbReference>
<dbReference type="EMBL" id="LWCS01000013">
    <property type="protein sequence ID" value="OAN40337.1"/>
    <property type="molecule type" value="Genomic_DNA"/>
</dbReference>
<dbReference type="PROSITE" id="PS51900">
    <property type="entry name" value="CB"/>
    <property type="match status" value="1"/>
</dbReference>
<evidence type="ECO:0000256" key="2">
    <source>
        <dbReference type="ARBA" id="ARBA00023125"/>
    </source>
</evidence>
<protein>
    <submittedName>
        <fullName evidence="7">Integrase</fullName>
    </submittedName>
</protein>
<comment type="caution">
    <text evidence="7">The sequence shown here is derived from an EMBL/GenBank/DDBJ whole genome shotgun (WGS) entry which is preliminary data.</text>
</comment>
<evidence type="ECO:0000256" key="4">
    <source>
        <dbReference type="PROSITE-ProRule" id="PRU01248"/>
    </source>
</evidence>
<reference evidence="7 8" key="1">
    <citation type="submission" date="2016-04" db="EMBL/GenBank/DDBJ databases">
        <title>Draft Genome Sequences of Staphylococcus capitis Strain H36, S. capitis Strain H65, S. cohnii Strain H62, S. hominis Strain H69, Mycobacterium iranicum Strain H39, Plantibacter sp. Strain H53, Pseudomonas oryzihabitans Strain H72, and Microbacterium sp. Strain H83, isolated from residential settings.</title>
        <authorList>
            <person name="Lymperopoulou D."/>
            <person name="Adams R.I."/>
            <person name="Lindow S."/>
            <person name="Coil D.A."/>
            <person name="Jospin G."/>
            <person name="Eisen J.A."/>
        </authorList>
    </citation>
    <scope>NUCLEOTIDE SEQUENCE [LARGE SCALE GENOMIC DNA]</scope>
    <source>
        <strain evidence="7 8">H39</strain>
    </source>
</reference>
<feature type="domain" description="Tyr recombinase" evidence="5">
    <location>
        <begin position="203"/>
        <end position="437"/>
    </location>
</feature>
<proteinExistence type="inferred from homology"/>
<dbReference type="InterPro" id="IPR010998">
    <property type="entry name" value="Integrase_recombinase_N"/>
</dbReference>
<dbReference type="PANTHER" id="PTHR30349">
    <property type="entry name" value="PHAGE INTEGRASE-RELATED"/>
    <property type="match status" value="1"/>
</dbReference>
<dbReference type="AlphaFoldDB" id="A0A178LZF5"/>
<dbReference type="InterPro" id="IPR013762">
    <property type="entry name" value="Integrase-like_cat_sf"/>
</dbReference>
<gene>
    <name evidence="7" type="ORF">A4X20_14550</name>
</gene>
<name>A0A178LZF5_MYCIR</name>
<dbReference type="RefSeq" id="WP_064280668.1">
    <property type="nucleotide sequence ID" value="NZ_LWCS01000013.1"/>
</dbReference>
<evidence type="ECO:0000259" key="5">
    <source>
        <dbReference type="PROSITE" id="PS51898"/>
    </source>
</evidence>
<comment type="similarity">
    <text evidence="1">Belongs to the 'phage' integrase family.</text>
</comment>
<keyword evidence="3" id="KW-0233">DNA recombination</keyword>
<dbReference type="GO" id="GO:0015074">
    <property type="term" value="P:DNA integration"/>
    <property type="evidence" value="ECO:0007669"/>
    <property type="project" value="InterPro"/>
</dbReference>
<dbReference type="Proteomes" id="UP000078396">
    <property type="component" value="Unassembled WGS sequence"/>
</dbReference>
<evidence type="ECO:0000256" key="1">
    <source>
        <dbReference type="ARBA" id="ARBA00008857"/>
    </source>
</evidence>
<dbReference type="CDD" id="cd01189">
    <property type="entry name" value="INT_ICEBs1_C_like"/>
    <property type="match status" value="1"/>
</dbReference>
<dbReference type="PANTHER" id="PTHR30349:SF64">
    <property type="entry name" value="PROPHAGE INTEGRASE INTD-RELATED"/>
    <property type="match status" value="1"/>
</dbReference>
<keyword evidence="2 4" id="KW-0238">DNA-binding</keyword>
<dbReference type="InterPro" id="IPR002104">
    <property type="entry name" value="Integrase_catalytic"/>
</dbReference>
<dbReference type="Gene3D" id="1.10.150.130">
    <property type="match status" value="1"/>
</dbReference>
<dbReference type="PROSITE" id="PS51898">
    <property type="entry name" value="TYR_RECOMBINASE"/>
    <property type="match status" value="1"/>
</dbReference>
<dbReference type="SUPFAM" id="SSF56349">
    <property type="entry name" value="DNA breaking-rejoining enzymes"/>
    <property type="match status" value="1"/>
</dbReference>
<dbReference type="GO" id="GO:0006310">
    <property type="term" value="P:DNA recombination"/>
    <property type="evidence" value="ECO:0007669"/>
    <property type="project" value="UniProtKB-KW"/>
</dbReference>
<accession>A0A178LZF5</accession>
<sequence>MAYVRPYETRQKRNGKPVRTYAVVWREPVRDHFGLPTGKLRARRETYATREAAEARRDELNAARHTTGTSALADARKAGELPLGYYARGWLDAQALKVAQGKLKQRTVDEYDRLLRTYVLGTLGGTAVAAITPARCEALLTALVRQASRQGDKKPLTPGTVKHVWDVLRRVLRYALHHGAIVTNPTDRVDFSASRSTGDREAFEHHPLTAEQVGRLAAAVRGDAPGLPAYPAYALMVEFMAYTGLRAAEVSGLEVGDVVFAPGARCEVNVRRTKDRKNGEWQTGTLKSKKSRRTVPLPPWLATKLADYLATDHPRADEPTAPLWPSRNNGGGYRAKGERYAVPLDWSQPLAMGTFYDTILKAALEAVGLPASRPATPTAPATRGVRLHDLRHTFAVLQLSVGTHFMQVSKWLGHSTFTLTLDTYGDYIPEQDGGALNTLPEPPAPARPVEAISNVVPLRRRG</sequence>
<dbReference type="Gene3D" id="1.10.443.10">
    <property type="entry name" value="Intergrase catalytic core"/>
    <property type="match status" value="1"/>
</dbReference>
<evidence type="ECO:0000256" key="3">
    <source>
        <dbReference type="ARBA" id="ARBA00023172"/>
    </source>
</evidence>
<dbReference type="GO" id="GO:0003677">
    <property type="term" value="F:DNA binding"/>
    <property type="evidence" value="ECO:0007669"/>
    <property type="project" value="UniProtKB-UniRule"/>
</dbReference>